<evidence type="ECO:0000313" key="1">
    <source>
        <dbReference type="EMBL" id="AWV90655.1"/>
    </source>
</evidence>
<dbReference type="Proteomes" id="UP000249799">
    <property type="component" value="Chromosome"/>
</dbReference>
<dbReference type="OrthoDB" id="5540328at2"/>
<accession>A0A2Z4FPI0</accession>
<gene>
    <name evidence="1" type="ORF">DN745_15515</name>
</gene>
<organism evidence="1 2">
    <name type="scientific">Bradymonas sediminis</name>
    <dbReference type="NCBI Taxonomy" id="1548548"/>
    <lineage>
        <taxon>Bacteria</taxon>
        <taxon>Deltaproteobacteria</taxon>
        <taxon>Bradymonadales</taxon>
        <taxon>Bradymonadaceae</taxon>
        <taxon>Bradymonas</taxon>
    </lineage>
</organism>
<evidence type="ECO:0000313" key="2">
    <source>
        <dbReference type="Proteomes" id="UP000249799"/>
    </source>
</evidence>
<reference evidence="1 2" key="1">
    <citation type="submission" date="2018-06" db="EMBL/GenBank/DDBJ databases">
        <title>Lujinxingia sediminis gen. nov. sp. nov., a new facultative anaerobic member of the class Deltaproteobacteria, and proposal of Lujinxingaceae fam. nov.</title>
        <authorList>
            <person name="Guo L.-Y."/>
            <person name="Li C.-M."/>
            <person name="Wang S."/>
            <person name="Du Z.-J."/>
        </authorList>
    </citation>
    <scope>NUCLEOTIDE SEQUENCE [LARGE SCALE GENOMIC DNA]</scope>
    <source>
        <strain evidence="1 2">FA350</strain>
    </source>
</reference>
<dbReference type="AlphaFoldDB" id="A0A2Z4FPI0"/>
<dbReference type="KEGG" id="bsed:DN745_15515"/>
<protein>
    <submittedName>
        <fullName evidence="1">Uncharacterized protein</fullName>
    </submittedName>
</protein>
<dbReference type="RefSeq" id="WP_111336228.1">
    <property type="nucleotide sequence ID" value="NZ_CP030032.1"/>
</dbReference>
<dbReference type="EMBL" id="CP030032">
    <property type="protein sequence ID" value="AWV90655.1"/>
    <property type="molecule type" value="Genomic_DNA"/>
</dbReference>
<sequence>MLLVGTGGGVGCGGDAEGAALGAADDASRVYFEAFSSFESSAQGATNPLIRFEDPRGTVYSLTAAHLGVDAIHLKLPTTSSCDTIDYRSPEFSQGLECQGEYLSLRGPFRVDLDTRKQGGNRRFWRIPSLDYRRVDVDLAPVSSPTSPLSTLEARASFEADNAIRELAVDFRFHLTLSAVINAPLLTEESLIIGLDVADWLVRIPVTDCLRGGFLKAPHAQVDLDASLDAPTHSYFMYSTPLQNCADAQDRFRSNLINSLRARIDAPGLGGSE</sequence>
<proteinExistence type="predicted"/>
<keyword evidence="2" id="KW-1185">Reference proteome</keyword>
<name>A0A2Z4FPI0_9DELT</name>